<feature type="domain" description="DUF7918" evidence="2">
    <location>
        <begin position="10"/>
        <end position="219"/>
    </location>
</feature>
<reference evidence="3 4" key="1">
    <citation type="journal article" date="2016" name="Mol. Biol. Evol.">
        <title>Comparative Genomics of Early-Diverging Mushroom-Forming Fungi Provides Insights into the Origins of Lignocellulose Decay Capabilities.</title>
        <authorList>
            <person name="Nagy L.G."/>
            <person name="Riley R."/>
            <person name="Tritt A."/>
            <person name="Adam C."/>
            <person name="Daum C."/>
            <person name="Floudas D."/>
            <person name="Sun H."/>
            <person name="Yadav J.S."/>
            <person name="Pangilinan J."/>
            <person name="Larsson K.H."/>
            <person name="Matsuura K."/>
            <person name="Barry K."/>
            <person name="Labutti K."/>
            <person name="Kuo R."/>
            <person name="Ohm R.A."/>
            <person name="Bhattacharya S.S."/>
            <person name="Shirouzu T."/>
            <person name="Yoshinaga Y."/>
            <person name="Martin F.M."/>
            <person name="Grigoriev I.V."/>
            <person name="Hibbett D.S."/>
        </authorList>
    </citation>
    <scope>NUCLEOTIDE SEQUENCE [LARGE SCALE GENOMIC DNA]</scope>
    <source>
        <strain evidence="3 4">TUFC12733</strain>
    </source>
</reference>
<feature type="region of interest" description="Disordered" evidence="1">
    <location>
        <begin position="497"/>
        <end position="525"/>
    </location>
</feature>
<accession>A0A167Q926</accession>
<evidence type="ECO:0000313" key="3">
    <source>
        <dbReference type="EMBL" id="KZO99538.1"/>
    </source>
</evidence>
<dbReference type="PANTHER" id="PTHR36223">
    <property type="entry name" value="BETA-LACTAMASE-TYPE TRANSPEPTIDASE FOLD DOMAIN CONTAINING PROTEIN"/>
    <property type="match status" value="1"/>
</dbReference>
<feature type="compositionally biased region" description="Basic and acidic residues" evidence="1">
    <location>
        <begin position="510"/>
        <end position="519"/>
    </location>
</feature>
<dbReference type="Pfam" id="PF25534">
    <property type="entry name" value="DUF7918"/>
    <property type="match status" value="1"/>
</dbReference>
<dbReference type="Proteomes" id="UP000076738">
    <property type="component" value="Unassembled WGS sequence"/>
</dbReference>
<feature type="compositionally biased region" description="Acidic residues" evidence="1">
    <location>
        <begin position="106"/>
        <end position="117"/>
    </location>
</feature>
<evidence type="ECO:0000256" key="1">
    <source>
        <dbReference type="SAM" id="MobiDB-lite"/>
    </source>
</evidence>
<organism evidence="3 4">
    <name type="scientific">Calocera viscosa (strain TUFC12733)</name>
    <dbReference type="NCBI Taxonomy" id="1330018"/>
    <lineage>
        <taxon>Eukaryota</taxon>
        <taxon>Fungi</taxon>
        <taxon>Dikarya</taxon>
        <taxon>Basidiomycota</taxon>
        <taxon>Agaricomycotina</taxon>
        <taxon>Dacrymycetes</taxon>
        <taxon>Dacrymycetales</taxon>
        <taxon>Dacrymycetaceae</taxon>
        <taxon>Calocera</taxon>
    </lineage>
</organism>
<dbReference type="EMBL" id="KV417272">
    <property type="protein sequence ID" value="KZO99538.1"/>
    <property type="molecule type" value="Genomic_DNA"/>
</dbReference>
<feature type="compositionally biased region" description="Basic and acidic residues" evidence="1">
    <location>
        <begin position="346"/>
        <end position="362"/>
    </location>
</feature>
<dbReference type="PANTHER" id="PTHR36223:SF1">
    <property type="entry name" value="TRANSCRIPTION ELONGATION FACTOR EAF N-TERMINAL DOMAIN-CONTAINING PROTEIN"/>
    <property type="match status" value="1"/>
</dbReference>
<feature type="region of interest" description="Disordered" evidence="1">
    <location>
        <begin position="106"/>
        <end position="128"/>
    </location>
</feature>
<protein>
    <recommendedName>
        <fullName evidence="2">DUF7918 domain-containing protein</fullName>
    </recommendedName>
</protein>
<sequence length="525" mass="57694">MKLGNYSAVIASNDTRLEEYQVEESHGGRMVTCWVASNEGQRFGVNCNLGNGTDTLRIRLLADGVLLDKRIADHMHHCCLSGNRLSSREKRPFEFARGVVPIEEFDVEDEDEEDEDAGQQRRQARDKEMWSERGTITVEFYRVRVEYGRLPPPEEHKYYASSSAGLHTIKVGRTELSHRMKLRNITVVEALSPADEQPFVTFKFKHRPQSWLEMYKIITPDELDKLAALALSGDAEEGEGEGSGGEGRKRRRSPTPVYVKKLARLGMGERAEEGDADGEDERLEDVPAGASEEERMEDPPPKALEEQPMLDDDAESSAGSTSRLSAKADAGSPQHRTPPPRPAIPGERHPTKGDMQELERHMLAAARARAAAGLDEEDTVLDGFLMHHDGGDEDSGSGGRDADGRSPSKRRRSEPLRETASAPAGTTIFDVPSGKPLFHAPASKTEPLFDPKAEEPQAAPPNGKAQAFVPLLVPKDEPPAFDLTALLAPDQKPPLGFAPALHGVPNGGMIHREARRDDAMDSDED</sequence>
<evidence type="ECO:0000259" key="2">
    <source>
        <dbReference type="Pfam" id="PF25534"/>
    </source>
</evidence>
<name>A0A167Q926_CALVF</name>
<dbReference type="InterPro" id="IPR057678">
    <property type="entry name" value="DUF7918"/>
</dbReference>
<keyword evidence="4" id="KW-1185">Reference proteome</keyword>
<gene>
    <name evidence="3" type="ORF">CALVIDRAFT_596121</name>
</gene>
<dbReference type="AlphaFoldDB" id="A0A167Q926"/>
<feature type="compositionally biased region" description="Acidic residues" evidence="1">
    <location>
        <begin position="274"/>
        <end position="283"/>
    </location>
</feature>
<proteinExistence type="predicted"/>
<evidence type="ECO:0000313" key="4">
    <source>
        <dbReference type="Proteomes" id="UP000076738"/>
    </source>
</evidence>
<dbReference type="OrthoDB" id="3237202at2759"/>
<feature type="region of interest" description="Disordered" evidence="1">
    <location>
        <begin position="234"/>
        <end position="463"/>
    </location>
</feature>